<dbReference type="SUPFAM" id="SSF159006">
    <property type="entry name" value="YopX-like"/>
    <property type="match status" value="1"/>
</dbReference>
<evidence type="ECO:0000313" key="3">
    <source>
        <dbReference type="Proteomes" id="UP000324326"/>
    </source>
</evidence>
<dbReference type="InterPro" id="IPR023385">
    <property type="entry name" value="YopX-like_C"/>
</dbReference>
<evidence type="ECO:0000313" key="2">
    <source>
        <dbReference type="EMBL" id="KAA6446681.1"/>
    </source>
</evidence>
<dbReference type="Gene3D" id="2.30.30.290">
    <property type="entry name" value="YopX-like domains"/>
    <property type="match status" value="1"/>
</dbReference>
<organism evidence="2 3">
    <name type="scientific">Bacillus swezeyi</name>
    <dbReference type="NCBI Taxonomy" id="1925020"/>
    <lineage>
        <taxon>Bacteria</taxon>
        <taxon>Bacillati</taxon>
        <taxon>Bacillota</taxon>
        <taxon>Bacilli</taxon>
        <taxon>Bacillales</taxon>
        <taxon>Bacillaceae</taxon>
        <taxon>Bacillus</taxon>
    </lineage>
</organism>
<sequence>MTHLHYRVWDGEEMHYWDDEGISLTIEGSNWFVHHERIGYIASSEEVGAALMWGTGEKDDYGKMIYPGDVVEYEEPSFTANGTEYLQRWCVIFLSVGGRHNVPTRFRRNLKVIRNAYENPDLPDDLLEAADNAL</sequence>
<dbReference type="Proteomes" id="UP000324326">
    <property type="component" value="Unassembled WGS sequence"/>
</dbReference>
<reference evidence="2 3" key="1">
    <citation type="submission" date="2018-08" db="EMBL/GenBank/DDBJ databases">
        <title>Bacillus phenotypic plasticity.</title>
        <authorList>
            <person name="Hurtado E."/>
        </authorList>
    </citation>
    <scope>NUCLEOTIDE SEQUENCE [LARGE SCALE GENOMIC DNA]</scope>
    <source>
        <strain evidence="2 3">427</strain>
    </source>
</reference>
<dbReference type="Pfam" id="PF09643">
    <property type="entry name" value="YopX"/>
    <property type="match status" value="1"/>
</dbReference>
<dbReference type="AlphaFoldDB" id="A0A5M8RFR2"/>
<dbReference type="RefSeq" id="WP_148959182.1">
    <property type="nucleotide sequence ID" value="NZ_QSND01000008.1"/>
</dbReference>
<dbReference type="InterPro" id="IPR019096">
    <property type="entry name" value="YopX_protein"/>
</dbReference>
<protein>
    <recommendedName>
        <fullName evidence="1">YopX protein domain-containing protein</fullName>
    </recommendedName>
</protein>
<accession>A0A5M8RFR2</accession>
<feature type="domain" description="YopX protein" evidence="1">
    <location>
        <begin position="6"/>
        <end position="122"/>
    </location>
</feature>
<dbReference type="EMBL" id="QSND01000008">
    <property type="protein sequence ID" value="KAA6446681.1"/>
    <property type="molecule type" value="Genomic_DNA"/>
</dbReference>
<comment type="caution">
    <text evidence="2">The sequence shown here is derived from an EMBL/GenBank/DDBJ whole genome shotgun (WGS) entry which is preliminary data.</text>
</comment>
<evidence type="ECO:0000259" key="1">
    <source>
        <dbReference type="Pfam" id="PF09643"/>
    </source>
</evidence>
<dbReference type="Gene3D" id="2.10.70.50">
    <property type="match status" value="1"/>
</dbReference>
<name>A0A5M8RFR2_9BACI</name>
<gene>
    <name evidence="2" type="ORF">DX927_23605</name>
</gene>
<proteinExistence type="predicted"/>